<dbReference type="InterPro" id="IPR036366">
    <property type="entry name" value="PGBDSf"/>
</dbReference>
<dbReference type="PANTHER" id="PTHR41533:SF2">
    <property type="entry name" value="BLR7131 PROTEIN"/>
    <property type="match status" value="1"/>
</dbReference>
<dbReference type="SUPFAM" id="SSF141523">
    <property type="entry name" value="L,D-transpeptidase catalytic domain-like"/>
    <property type="match status" value="1"/>
</dbReference>
<dbReference type="GO" id="GO:0004180">
    <property type="term" value="F:carboxypeptidase activity"/>
    <property type="evidence" value="ECO:0007669"/>
    <property type="project" value="UniProtKB-ARBA"/>
</dbReference>
<dbReference type="InterPro" id="IPR038063">
    <property type="entry name" value="Transpep_catalytic_dom"/>
</dbReference>
<dbReference type="Gene3D" id="1.10.101.10">
    <property type="entry name" value="PGBD-like superfamily/PGBD"/>
    <property type="match status" value="1"/>
</dbReference>
<evidence type="ECO:0000259" key="9">
    <source>
        <dbReference type="PROSITE" id="PS52029"/>
    </source>
</evidence>
<dbReference type="GO" id="GO:0016740">
    <property type="term" value="F:transferase activity"/>
    <property type="evidence" value="ECO:0007669"/>
    <property type="project" value="UniProtKB-KW"/>
</dbReference>
<dbReference type="GO" id="GO:0071555">
    <property type="term" value="P:cell wall organization"/>
    <property type="evidence" value="ECO:0007669"/>
    <property type="project" value="UniProtKB-UniRule"/>
</dbReference>
<dbReference type="EMBL" id="CP020474">
    <property type="protein sequence ID" value="ARE85442.1"/>
    <property type="molecule type" value="Genomic_DNA"/>
</dbReference>
<keyword evidence="3" id="KW-0808">Transferase</keyword>
<dbReference type="UniPathway" id="UPA00219"/>
<dbReference type="AlphaFoldDB" id="A0A1V0RV26"/>
<dbReference type="InterPro" id="IPR052905">
    <property type="entry name" value="LD-transpeptidase_YkuD-like"/>
</dbReference>
<keyword evidence="8" id="KW-0472">Membrane</keyword>
<keyword evidence="5 7" id="KW-0573">Peptidoglycan synthesis</keyword>
<feature type="active site" description="Nucleophile" evidence="7">
    <location>
        <position position="452"/>
    </location>
</feature>
<evidence type="ECO:0000256" key="5">
    <source>
        <dbReference type="ARBA" id="ARBA00022984"/>
    </source>
</evidence>
<keyword evidence="11" id="KW-1185">Reference proteome</keyword>
<dbReference type="InterPro" id="IPR005490">
    <property type="entry name" value="LD_TPept_cat_dom"/>
</dbReference>
<keyword evidence="8" id="KW-0812">Transmembrane</keyword>
<evidence type="ECO:0000256" key="3">
    <source>
        <dbReference type="ARBA" id="ARBA00022679"/>
    </source>
</evidence>
<name>A0A1V0RV26_9RHOB</name>
<evidence type="ECO:0000256" key="2">
    <source>
        <dbReference type="ARBA" id="ARBA00005992"/>
    </source>
</evidence>
<dbReference type="InterPro" id="IPR002477">
    <property type="entry name" value="Peptidoglycan-bd-like"/>
</dbReference>
<evidence type="ECO:0000256" key="8">
    <source>
        <dbReference type="SAM" id="Phobius"/>
    </source>
</evidence>
<keyword evidence="8" id="KW-1133">Transmembrane helix</keyword>
<dbReference type="Pfam" id="PF01471">
    <property type="entry name" value="PG_binding_1"/>
    <property type="match status" value="1"/>
</dbReference>
<dbReference type="GO" id="GO:0009252">
    <property type="term" value="P:peptidoglycan biosynthetic process"/>
    <property type="evidence" value="ECO:0007669"/>
    <property type="project" value="UniProtKB-UniPathway"/>
</dbReference>
<evidence type="ECO:0000313" key="11">
    <source>
        <dbReference type="Proteomes" id="UP000192273"/>
    </source>
</evidence>
<comment type="similarity">
    <text evidence="2">Belongs to the YkuD family.</text>
</comment>
<evidence type="ECO:0000313" key="10">
    <source>
        <dbReference type="EMBL" id="ARE85442.1"/>
    </source>
</evidence>
<protein>
    <submittedName>
        <fullName evidence="10">Murein L,D-transpeptidase</fullName>
    </submittedName>
</protein>
<dbReference type="SUPFAM" id="SSF47090">
    <property type="entry name" value="PGBD-like"/>
    <property type="match status" value="1"/>
</dbReference>
<feature type="domain" description="L,D-TPase catalytic" evidence="9">
    <location>
        <begin position="301"/>
        <end position="477"/>
    </location>
</feature>
<accession>A0A1V0RV26</accession>
<dbReference type="CDD" id="cd16913">
    <property type="entry name" value="YkuD_like"/>
    <property type="match status" value="1"/>
</dbReference>
<comment type="pathway">
    <text evidence="1 7">Cell wall biogenesis; peptidoglycan biosynthesis.</text>
</comment>
<reference evidence="10 11" key="1">
    <citation type="submission" date="2017-03" db="EMBL/GenBank/DDBJ databases">
        <title>Genome Sequence of Roseovarius mucosus strain SMR3 Isolated from a culture of the Diatom Skeletonema marinoi.</title>
        <authorList>
            <person name="Topel M."/>
            <person name="Pinder M."/>
            <person name="Johansson O.N."/>
            <person name="Kourtchenko O."/>
            <person name="Godhe A."/>
            <person name="Clarke A.K."/>
        </authorList>
    </citation>
    <scope>NUCLEOTIDE SEQUENCE [LARGE SCALE GENOMIC DNA]</scope>
    <source>
        <strain evidence="10 11">SMR3</strain>
    </source>
</reference>
<evidence type="ECO:0000256" key="6">
    <source>
        <dbReference type="ARBA" id="ARBA00023316"/>
    </source>
</evidence>
<dbReference type="GO" id="GO:0008360">
    <property type="term" value="P:regulation of cell shape"/>
    <property type="evidence" value="ECO:0007669"/>
    <property type="project" value="UniProtKB-UniRule"/>
</dbReference>
<keyword evidence="4 7" id="KW-0133">Cell shape</keyword>
<dbReference type="KEGG" id="rmm:ROSMUCSMR3_03998"/>
<dbReference type="InterPro" id="IPR036365">
    <property type="entry name" value="PGBD-like_sf"/>
</dbReference>
<dbReference type="Pfam" id="PF03734">
    <property type="entry name" value="YkuD"/>
    <property type="match status" value="1"/>
</dbReference>
<dbReference type="Gene3D" id="2.40.440.10">
    <property type="entry name" value="L,D-transpeptidase catalytic domain-like"/>
    <property type="match status" value="1"/>
</dbReference>
<feature type="active site" description="Proton donor/acceptor" evidence="7">
    <location>
        <position position="433"/>
    </location>
</feature>
<dbReference type="PROSITE" id="PS52029">
    <property type="entry name" value="LD_TPASE"/>
    <property type="match status" value="1"/>
</dbReference>
<dbReference type="InterPro" id="IPR045380">
    <property type="entry name" value="LD_TPept_scaffold_dom"/>
</dbReference>
<dbReference type="Proteomes" id="UP000192273">
    <property type="component" value="Chromosome"/>
</dbReference>
<feature type="transmembrane region" description="Helical" evidence="8">
    <location>
        <begin position="12"/>
        <end position="32"/>
    </location>
</feature>
<evidence type="ECO:0000256" key="7">
    <source>
        <dbReference type="PROSITE-ProRule" id="PRU01373"/>
    </source>
</evidence>
<gene>
    <name evidence="10" type="ORF">ROSMUCSMR3_03998</name>
</gene>
<evidence type="ECO:0000256" key="4">
    <source>
        <dbReference type="ARBA" id="ARBA00022960"/>
    </source>
</evidence>
<dbReference type="Pfam" id="PF20142">
    <property type="entry name" value="Scaffold"/>
    <property type="match status" value="1"/>
</dbReference>
<dbReference type="PANTHER" id="PTHR41533">
    <property type="entry name" value="L,D-TRANSPEPTIDASE HI_1667-RELATED"/>
    <property type="match status" value="1"/>
</dbReference>
<proteinExistence type="inferred from homology"/>
<keyword evidence="6 7" id="KW-0961">Cell wall biogenesis/degradation</keyword>
<sequence>MILASCHPRSRDLLRIVPVMLTAALVLFAWIMPAAAQEAAFRQAVAEAAAEDRDLAAFYQDQSYRPVWTGAGAEHLARRQALVQVLARAGVHGLPAERYDLDGLIASMTAARSQRDLGQVEVELSRTYLRYAHDVQSGVLVPSKVIGDIKREVLRQESGALLKEILAKEPSRVMRNLAPQSNEYARLLKQKLRLEQLVAEGGWGATVSAEKLRPGDSGPAVIALRNRLIAMGYLDRSAAQTYDMRLQQAVQAFQGDHGLETDGIAGATTLAAVNTPATERLKSVIVAMERERWLSEERGQRHILVNLTDFSARILDNDAVTFATRAVIGKNDQNRRSPEFSDEMEYMVINPTWHVPYSIAVNEYLPQMQRNPGAASHLKLYNRNGREVSRGAVNFGAYNARNFPFAIKQPPSERNALGLVKFMFPNKYNIYLHDTPQKALFDLEKRDFSHGCIRLHQPFDFAYALLGRQESDPKAFFHSVLGTGRETYVQLEQHVPVHIIYRTAFTQAQGRPQYRGDVYGRDARIWEALEKAGVSLDTPRG</sequence>
<organism evidence="10 11">
    <name type="scientific">Roseovarius mucosus</name>
    <dbReference type="NCBI Taxonomy" id="215743"/>
    <lineage>
        <taxon>Bacteria</taxon>
        <taxon>Pseudomonadati</taxon>
        <taxon>Pseudomonadota</taxon>
        <taxon>Alphaproteobacteria</taxon>
        <taxon>Rhodobacterales</taxon>
        <taxon>Roseobacteraceae</taxon>
        <taxon>Roseovarius</taxon>
    </lineage>
</organism>
<evidence type="ECO:0000256" key="1">
    <source>
        <dbReference type="ARBA" id="ARBA00004752"/>
    </source>
</evidence>